<dbReference type="OrthoDB" id="366129at2759"/>
<reference evidence="1 2" key="1">
    <citation type="journal article" date="2012" name="BMC Genomics">
        <title>Comparative genomic analysis and phylogenetic position of Theileria equi.</title>
        <authorList>
            <person name="Kappmeyer L.S."/>
            <person name="Thiagarajan M."/>
            <person name="Herndon D.R."/>
            <person name="Ramsay J.D."/>
            <person name="Caler E."/>
            <person name="Djikeng A."/>
            <person name="Gillespie J.J."/>
            <person name="Lau A.O."/>
            <person name="Roalson E.H."/>
            <person name="Silva J.C."/>
            <person name="Silva M.G."/>
            <person name="Suarez C.E."/>
            <person name="Ueti M.W."/>
            <person name="Nene V.M."/>
            <person name="Mealey R.H."/>
            <person name="Knowles D.P."/>
            <person name="Brayton K.A."/>
        </authorList>
    </citation>
    <scope>NUCLEOTIDE SEQUENCE [LARGE SCALE GENOMIC DNA]</scope>
    <source>
        <strain evidence="1 2">WA</strain>
    </source>
</reference>
<gene>
    <name evidence="1" type="ORF">BEWA_040740</name>
</gene>
<organism evidence="1 2">
    <name type="scientific">Theileria equi strain WA</name>
    <dbReference type="NCBI Taxonomy" id="1537102"/>
    <lineage>
        <taxon>Eukaryota</taxon>
        <taxon>Sar</taxon>
        <taxon>Alveolata</taxon>
        <taxon>Apicomplexa</taxon>
        <taxon>Aconoidasida</taxon>
        <taxon>Piroplasmida</taxon>
        <taxon>Theileriidae</taxon>
        <taxon>Theileria</taxon>
    </lineage>
</organism>
<name>L1LFA2_THEEQ</name>
<dbReference type="AlphaFoldDB" id="L1LFA2"/>
<dbReference type="KEGG" id="beq:BEWA_040740"/>
<dbReference type="RefSeq" id="XP_004833488.1">
    <property type="nucleotide sequence ID" value="XM_004833431.1"/>
</dbReference>
<keyword evidence="2" id="KW-1185">Reference proteome</keyword>
<dbReference type="GeneID" id="15807484"/>
<dbReference type="eggNOG" id="ENOG502QXQV">
    <property type="taxonomic scope" value="Eukaryota"/>
</dbReference>
<accession>L1LFA2</accession>
<evidence type="ECO:0000313" key="2">
    <source>
        <dbReference type="Proteomes" id="UP000031512"/>
    </source>
</evidence>
<dbReference type="EMBL" id="ACOU01000002">
    <property type="protein sequence ID" value="EKX74036.1"/>
    <property type="molecule type" value="Genomic_DNA"/>
</dbReference>
<protein>
    <submittedName>
        <fullName evidence="1">Uncharacterized protein</fullName>
    </submittedName>
</protein>
<dbReference type="Proteomes" id="UP000031512">
    <property type="component" value="Unassembled WGS sequence"/>
</dbReference>
<dbReference type="VEuPathDB" id="PiroplasmaDB:BEWA_040740"/>
<evidence type="ECO:0000313" key="1">
    <source>
        <dbReference type="EMBL" id="EKX74036.1"/>
    </source>
</evidence>
<comment type="caution">
    <text evidence="1">The sequence shown here is derived from an EMBL/GenBank/DDBJ whole genome shotgun (WGS) entry which is preliminary data.</text>
</comment>
<sequence>MKEIDPLVTVETICGFYHPSASFPIVLDELPQESDMCSLIHIGNLTNHDISVNHLSRHELLLLISDGSHGKDLVEYLYRERVFPDEYRNEGSNSGYAKYYFVYPCKYSETSVHNSSWLTKNLNRHSQDKIAESITYIPVVTDEKYLKMVSVFLLELSDTNSSSLSSTNAFIDTLVQNKASKVIGE</sequence>
<proteinExistence type="predicted"/>